<dbReference type="InterPro" id="IPR036097">
    <property type="entry name" value="HisK_dim/P_sf"/>
</dbReference>
<dbReference type="EC" id="2.7.13.3" evidence="2"/>
<dbReference type="Proteomes" id="UP000321917">
    <property type="component" value="Unassembled WGS sequence"/>
</dbReference>
<reference evidence="10 12" key="1">
    <citation type="submission" date="2019-07" db="EMBL/GenBank/DDBJ databases">
        <title>Genomes of sea-ice associated Colwellia species.</title>
        <authorList>
            <person name="Bowman J.P."/>
        </authorList>
    </citation>
    <scope>NUCLEOTIDE SEQUENCE [LARGE SCALE GENOMIC DNA]</scope>
    <source>
        <strain evidence="9 11">ACAM 607</strain>
        <strain evidence="10 12">IC036</strain>
    </source>
</reference>
<dbReference type="Gene3D" id="1.10.287.130">
    <property type="match status" value="1"/>
</dbReference>
<dbReference type="OrthoDB" id="7052769at2"/>
<dbReference type="InterPro" id="IPR005467">
    <property type="entry name" value="His_kinase_dom"/>
</dbReference>
<keyword evidence="7" id="KW-1133">Transmembrane helix</keyword>
<dbReference type="GO" id="GO:0030295">
    <property type="term" value="F:protein kinase activator activity"/>
    <property type="evidence" value="ECO:0007669"/>
    <property type="project" value="TreeGrafter"/>
</dbReference>
<evidence type="ECO:0000313" key="9">
    <source>
        <dbReference type="EMBL" id="TWX54016.1"/>
    </source>
</evidence>
<keyword evidence="5" id="KW-0418">Kinase</keyword>
<dbReference type="EMBL" id="VOLQ01000056">
    <property type="protein sequence ID" value="TWX63055.1"/>
    <property type="molecule type" value="Genomic_DNA"/>
</dbReference>
<dbReference type="CDD" id="cd00082">
    <property type="entry name" value="HisKA"/>
    <property type="match status" value="1"/>
</dbReference>
<dbReference type="InterPro" id="IPR003594">
    <property type="entry name" value="HATPase_dom"/>
</dbReference>
<organism evidence="10 12">
    <name type="scientific">Colwellia hornerae</name>
    <dbReference type="NCBI Taxonomy" id="89402"/>
    <lineage>
        <taxon>Bacteria</taxon>
        <taxon>Pseudomonadati</taxon>
        <taxon>Pseudomonadota</taxon>
        <taxon>Gammaproteobacteria</taxon>
        <taxon>Alteromonadales</taxon>
        <taxon>Colwelliaceae</taxon>
        <taxon>Colwellia</taxon>
    </lineage>
</organism>
<dbReference type="SUPFAM" id="SSF55874">
    <property type="entry name" value="ATPase domain of HSP90 chaperone/DNA topoisomerase II/histidine kinase"/>
    <property type="match status" value="1"/>
</dbReference>
<evidence type="ECO:0000256" key="5">
    <source>
        <dbReference type="ARBA" id="ARBA00022777"/>
    </source>
</evidence>
<feature type="transmembrane region" description="Helical" evidence="7">
    <location>
        <begin position="173"/>
        <end position="193"/>
    </location>
</feature>
<keyword evidence="7" id="KW-0812">Transmembrane</keyword>
<keyword evidence="6" id="KW-0175">Coiled coil</keyword>
<feature type="coiled-coil region" evidence="6">
    <location>
        <begin position="224"/>
        <end position="251"/>
    </location>
</feature>
<accession>A0A5C6Q2C1</accession>
<evidence type="ECO:0000313" key="12">
    <source>
        <dbReference type="Proteomes" id="UP000321917"/>
    </source>
</evidence>
<comment type="catalytic activity">
    <reaction evidence="1">
        <text>ATP + protein L-histidine = ADP + protein N-phospho-L-histidine.</text>
        <dbReference type="EC" id="2.7.13.3"/>
    </reaction>
</comment>
<protein>
    <recommendedName>
        <fullName evidence="2">histidine kinase</fullName>
        <ecNumber evidence="2">2.7.13.3</ecNumber>
    </recommendedName>
</protein>
<dbReference type="Gene3D" id="3.30.565.10">
    <property type="entry name" value="Histidine kinase-like ATPase, C-terminal domain"/>
    <property type="match status" value="1"/>
</dbReference>
<dbReference type="SUPFAM" id="SSF47384">
    <property type="entry name" value="Homodimeric domain of signal transducing histidine kinase"/>
    <property type="match status" value="1"/>
</dbReference>
<dbReference type="AlphaFoldDB" id="A0A5C6Q2C1"/>
<dbReference type="SMART" id="SM00387">
    <property type="entry name" value="HATPase_c"/>
    <property type="match status" value="1"/>
</dbReference>
<keyword evidence="11" id="KW-1185">Reference proteome</keyword>
<dbReference type="Proteomes" id="UP000321525">
    <property type="component" value="Unassembled WGS sequence"/>
</dbReference>
<feature type="domain" description="Histidine kinase" evidence="8">
    <location>
        <begin position="258"/>
        <end position="470"/>
    </location>
</feature>
<dbReference type="PANTHER" id="PTHR42878:SF15">
    <property type="entry name" value="BACTERIOPHYTOCHROME"/>
    <property type="match status" value="1"/>
</dbReference>
<evidence type="ECO:0000256" key="7">
    <source>
        <dbReference type="SAM" id="Phobius"/>
    </source>
</evidence>
<keyword evidence="3" id="KW-0597">Phosphoprotein</keyword>
<name>A0A5C6Q2C1_9GAMM</name>
<evidence type="ECO:0000256" key="2">
    <source>
        <dbReference type="ARBA" id="ARBA00012438"/>
    </source>
</evidence>
<keyword evidence="4" id="KW-0808">Transferase</keyword>
<dbReference type="InterPro" id="IPR050351">
    <property type="entry name" value="BphY/WalK/GraS-like"/>
</dbReference>
<dbReference type="EMBL" id="VOLR01000041">
    <property type="protein sequence ID" value="TWX54016.1"/>
    <property type="molecule type" value="Genomic_DNA"/>
</dbReference>
<comment type="caution">
    <text evidence="10">The sequence shown here is derived from an EMBL/GenBank/DDBJ whole genome shotgun (WGS) entry which is preliminary data.</text>
</comment>
<evidence type="ECO:0000256" key="1">
    <source>
        <dbReference type="ARBA" id="ARBA00000085"/>
    </source>
</evidence>
<evidence type="ECO:0000256" key="4">
    <source>
        <dbReference type="ARBA" id="ARBA00022679"/>
    </source>
</evidence>
<dbReference type="Pfam" id="PF00512">
    <property type="entry name" value="HisKA"/>
    <property type="match status" value="1"/>
</dbReference>
<evidence type="ECO:0000259" key="8">
    <source>
        <dbReference type="PROSITE" id="PS50109"/>
    </source>
</evidence>
<sequence>MNSKNAVLTALLLFFITLEVLIALDYVSKQKDMREQRVSVYSVIIELQNQLGYVGLIHNFKNAILRPNDSDYRVDAFENFRKANIQLDKLEVQGALILGQLKMQAVRDMLVAYKERLSLLPALTEKNMSISEVDHYLRYDDEPSHIEIKSVADNIAILLEAQMSDLLHSSLKFGFIVLVALLFTLIAIIHFFFKDQQNALKQSNMLNIKMEGHKVDMARSQAILLSMMEDVEKERRQATKLNKQLVNKNKEMEQFIYTVSHDLKSPLVTISAFSHKLQLELVNTLTEKQSYRLSRIIENVDNMERVLSDLLDLSRIVQQAIATSAINVKQIVEQQCAVLEEGILEANVTINIAENLHSVNANERLMSEGLLNLLSNAIRYQDPAIPLVIDIFTSQTKLSTTIHVKDNGIGIDSKYHALIFGIFEKLSATKGTGVGLTIVKTIMDKHNGKVLLASKLGEGCCFSLEFPNEAKSNNKIVSEN</sequence>
<feature type="transmembrane region" description="Helical" evidence="7">
    <location>
        <begin position="6"/>
        <end position="27"/>
    </location>
</feature>
<gene>
    <name evidence="9" type="ORF">ESZ26_18245</name>
    <name evidence="10" type="ORF">ESZ27_18110</name>
</gene>
<evidence type="ECO:0000256" key="6">
    <source>
        <dbReference type="SAM" id="Coils"/>
    </source>
</evidence>
<dbReference type="InterPro" id="IPR003661">
    <property type="entry name" value="HisK_dim/P_dom"/>
</dbReference>
<proteinExistence type="predicted"/>
<evidence type="ECO:0000313" key="10">
    <source>
        <dbReference type="EMBL" id="TWX63055.1"/>
    </source>
</evidence>
<dbReference type="GO" id="GO:0000156">
    <property type="term" value="F:phosphorelay response regulator activity"/>
    <property type="evidence" value="ECO:0007669"/>
    <property type="project" value="TreeGrafter"/>
</dbReference>
<dbReference type="PROSITE" id="PS50109">
    <property type="entry name" value="HIS_KIN"/>
    <property type="match status" value="1"/>
</dbReference>
<dbReference type="PRINTS" id="PR00344">
    <property type="entry name" value="BCTRLSENSOR"/>
</dbReference>
<evidence type="ECO:0000256" key="3">
    <source>
        <dbReference type="ARBA" id="ARBA00022553"/>
    </source>
</evidence>
<dbReference type="PANTHER" id="PTHR42878">
    <property type="entry name" value="TWO-COMPONENT HISTIDINE KINASE"/>
    <property type="match status" value="1"/>
</dbReference>
<dbReference type="GO" id="GO:0007234">
    <property type="term" value="P:osmosensory signaling via phosphorelay pathway"/>
    <property type="evidence" value="ECO:0007669"/>
    <property type="project" value="TreeGrafter"/>
</dbReference>
<keyword evidence="7" id="KW-0472">Membrane</keyword>
<dbReference type="GO" id="GO:0000155">
    <property type="term" value="F:phosphorelay sensor kinase activity"/>
    <property type="evidence" value="ECO:0007669"/>
    <property type="project" value="InterPro"/>
</dbReference>
<dbReference type="SMART" id="SM00388">
    <property type="entry name" value="HisKA"/>
    <property type="match status" value="1"/>
</dbReference>
<evidence type="ECO:0000313" key="11">
    <source>
        <dbReference type="Proteomes" id="UP000321525"/>
    </source>
</evidence>
<dbReference type="InterPro" id="IPR004358">
    <property type="entry name" value="Sig_transdc_His_kin-like_C"/>
</dbReference>
<dbReference type="Pfam" id="PF02518">
    <property type="entry name" value="HATPase_c"/>
    <property type="match status" value="1"/>
</dbReference>
<dbReference type="RefSeq" id="WP_146801145.1">
    <property type="nucleotide sequence ID" value="NZ_VOLP01000040.1"/>
</dbReference>
<dbReference type="InterPro" id="IPR036890">
    <property type="entry name" value="HATPase_C_sf"/>
</dbReference>